<dbReference type="AlphaFoldDB" id="A0A9E7CSN8"/>
<dbReference type="Proteomes" id="UP000831290">
    <property type="component" value="Chromosome"/>
</dbReference>
<evidence type="ECO:0000313" key="1">
    <source>
        <dbReference type="EMBL" id="UOB16571.1"/>
    </source>
</evidence>
<sequence>MSAIETLKSRNNLKVLEQKYIERVLKDESTEINRAQERLISRFNVKKYVPEITQRKFRVVGTRLESTHPIRERFIDMRRTSGVRQRPIPLHNKVIYGHFNNIINKLAYGLTEEIKQTIGQEYNIQL</sequence>
<accession>A0A9E7CSN8</accession>
<evidence type="ECO:0000313" key="2">
    <source>
        <dbReference type="Proteomes" id="UP000831290"/>
    </source>
</evidence>
<dbReference type="EMBL" id="CP094358">
    <property type="protein sequence ID" value="UOB16571.1"/>
    <property type="molecule type" value="Genomic_DNA"/>
</dbReference>
<protein>
    <submittedName>
        <fullName evidence="1">Uncharacterized protein</fullName>
    </submittedName>
</protein>
<gene>
    <name evidence="1" type="ORF">MQE35_12600</name>
</gene>
<organism evidence="1 2">
    <name type="scientific">Abyssalbus ytuae</name>
    <dbReference type="NCBI Taxonomy" id="2926907"/>
    <lineage>
        <taxon>Bacteria</taxon>
        <taxon>Pseudomonadati</taxon>
        <taxon>Bacteroidota</taxon>
        <taxon>Flavobacteriia</taxon>
        <taxon>Flavobacteriales</taxon>
        <taxon>Flavobacteriaceae</taxon>
        <taxon>Abyssalbus</taxon>
    </lineage>
</organism>
<dbReference type="KEGG" id="fbm:MQE35_12600"/>
<name>A0A9E7CSN8_9FLAO</name>
<dbReference type="RefSeq" id="WP_255841784.1">
    <property type="nucleotide sequence ID" value="NZ_CP094358.1"/>
</dbReference>
<proteinExistence type="predicted"/>
<keyword evidence="2" id="KW-1185">Reference proteome</keyword>
<reference evidence="1" key="1">
    <citation type="submission" date="2022-03" db="EMBL/GenBank/DDBJ databases">
        <title>Description of Abyssus ytuae gen. nov., sp. nov., a novel member of the family Flavobacteriaceae isolated from the sediment of Mariana Trench.</title>
        <authorList>
            <person name="Zhang J."/>
            <person name="Xu X."/>
        </authorList>
    </citation>
    <scope>NUCLEOTIDE SEQUENCE</scope>
    <source>
        <strain evidence="1">MT3330</strain>
    </source>
</reference>